<dbReference type="PANTHER" id="PTHR38248:SF2">
    <property type="entry name" value="FUNK1 11"/>
    <property type="match status" value="1"/>
</dbReference>
<evidence type="ECO:0000313" key="4">
    <source>
        <dbReference type="Proteomes" id="UP000054196"/>
    </source>
</evidence>
<proteinExistence type="predicted"/>
<dbReference type="GO" id="GO:0004672">
    <property type="term" value="F:protein kinase activity"/>
    <property type="evidence" value="ECO:0007669"/>
    <property type="project" value="InterPro"/>
</dbReference>
<feature type="compositionally biased region" description="Low complexity" evidence="1">
    <location>
        <begin position="375"/>
        <end position="388"/>
    </location>
</feature>
<dbReference type="PANTHER" id="PTHR38248">
    <property type="entry name" value="FUNK1 6"/>
    <property type="match status" value="1"/>
</dbReference>
<dbReference type="Proteomes" id="UP000054196">
    <property type="component" value="Unassembled WGS sequence"/>
</dbReference>
<accession>R7S5A8</accession>
<evidence type="ECO:0000313" key="3">
    <source>
        <dbReference type="EMBL" id="EIN05139.1"/>
    </source>
</evidence>
<dbReference type="OrthoDB" id="3185297at2759"/>
<evidence type="ECO:0000256" key="1">
    <source>
        <dbReference type="SAM" id="MobiDB-lite"/>
    </source>
</evidence>
<evidence type="ECO:0000259" key="2">
    <source>
        <dbReference type="Pfam" id="PF17667"/>
    </source>
</evidence>
<feature type="compositionally biased region" description="Basic and acidic residues" evidence="1">
    <location>
        <begin position="56"/>
        <end position="68"/>
    </location>
</feature>
<feature type="region of interest" description="Disordered" evidence="1">
    <location>
        <begin position="51"/>
        <end position="75"/>
    </location>
</feature>
<dbReference type="Gene3D" id="1.10.510.10">
    <property type="entry name" value="Transferase(Phosphotransferase) domain 1"/>
    <property type="match status" value="1"/>
</dbReference>
<dbReference type="RefSeq" id="XP_007387542.1">
    <property type="nucleotide sequence ID" value="XM_007387480.1"/>
</dbReference>
<organism evidence="3 4">
    <name type="scientific">Punctularia strigosozonata (strain HHB-11173)</name>
    <name type="common">White-rot fungus</name>
    <dbReference type="NCBI Taxonomy" id="741275"/>
    <lineage>
        <taxon>Eukaryota</taxon>
        <taxon>Fungi</taxon>
        <taxon>Dikarya</taxon>
        <taxon>Basidiomycota</taxon>
        <taxon>Agaricomycotina</taxon>
        <taxon>Agaricomycetes</taxon>
        <taxon>Corticiales</taxon>
        <taxon>Punctulariaceae</taxon>
        <taxon>Punctularia</taxon>
    </lineage>
</organism>
<feature type="region of interest" description="Disordered" evidence="1">
    <location>
        <begin position="375"/>
        <end position="455"/>
    </location>
</feature>
<sequence>MYALKRMWRDESLDLEADLRSSNLPDGSPVLHIEGSRDAYPRDETLNVIRRGITAKPKDSEPGQDDNRKKKKKLANDVNVDDQNVSIFPWTYTLMTTRGLVLKCFNNAPLLVSAMRDAIEGHRDLWFRGVLHRDISPGNIIITPVKSGCLVDLDHGKGFKKMIDCPAPRNDITQKIPDYITTVPGPEHSSWPDTDDGSEDCLMRTGTKSVMSGELISPARAPYHPGFNRYVVVQGVIHDIESFFWVLVYLCLTRTGKGQWRDELLKDPPEDDVAKKILHNIVYCLYDSSEEAVLKDNKAALFLMPDHMENHIVKAFHPDLICLQPLVLSWWKLLVFSYRTYNDLTPGVIHAQVLKLFDEELKGIKQQFEAQTLDAARSSAESQPASASEGRVGDGSRTTAPEFNISPPRPKARRTSRRYNGDPPPDPFDVVSDPNTRSNTGSHTPAPKRARLEDN</sequence>
<reference evidence="4" key="1">
    <citation type="journal article" date="2012" name="Science">
        <title>The Paleozoic origin of enzymatic lignin decomposition reconstructed from 31 fungal genomes.</title>
        <authorList>
            <person name="Floudas D."/>
            <person name="Binder M."/>
            <person name="Riley R."/>
            <person name="Barry K."/>
            <person name="Blanchette R.A."/>
            <person name="Henrissat B."/>
            <person name="Martinez A.T."/>
            <person name="Otillar R."/>
            <person name="Spatafora J.W."/>
            <person name="Yadav J.S."/>
            <person name="Aerts A."/>
            <person name="Benoit I."/>
            <person name="Boyd A."/>
            <person name="Carlson A."/>
            <person name="Copeland A."/>
            <person name="Coutinho P.M."/>
            <person name="de Vries R.P."/>
            <person name="Ferreira P."/>
            <person name="Findley K."/>
            <person name="Foster B."/>
            <person name="Gaskell J."/>
            <person name="Glotzer D."/>
            <person name="Gorecki P."/>
            <person name="Heitman J."/>
            <person name="Hesse C."/>
            <person name="Hori C."/>
            <person name="Igarashi K."/>
            <person name="Jurgens J.A."/>
            <person name="Kallen N."/>
            <person name="Kersten P."/>
            <person name="Kohler A."/>
            <person name="Kuees U."/>
            <person name="Kumar T.K.A."/>
            <person name="Kuo A."/>
            <person name="LaButti K."/>
            <person name="Larrondo L.F."/>
            <person name="Lindquist E."/>
            <person name="Ling A."/>
            <person name="Lombard V."/>
            <person name="Lucas S."/>
            <person name="Lundell T."/>
            <person name="Martin R."/>
            <person name="McLaughlin D.J."/>
            <person name="Morgenstern I."/>
            <person name="Morin E."/>
            <person name="Murat C."/>
            <person name="Nagy L.G."/>
            <person name="Nolan M."/>
            <person name="Ohm R.A."/>
            <person name="Patyshakuliyeva A."/>
            <person name="Rokas A."/>
            <person name="Ruiz-Duenas F.J."/>
            <person name="Sabat G."/>
            <person name="Salamov A."/>
            <person name="Samejima M."/>
            <person name="Schmutz J."/>
            <person name="Slot J.C."/>
            <person name="St John F."/>
            <person name="Stenlid J."/>
            <person name="Sun H."/>
            <person name="Sun S."/>
            <person name="Syed K."/>
            <person name="Tsang A."/>
            <person name="Wiebenga A."/>
            <person name="Young D."/>
            <person name="Pisabarro A."/>
            <person name="Eastwood D.C."/>
            <person name="Martin F."/>
            <person name="Cullen D."/>
            <person name="Grigoriev I.V."/>
            <person name="Hibbett D.S."/>
        </authorList>
    </citation>
    <scope>NUCLEOTIDE SEQUENCE [LARGE SCALE GENOMIC DNA]</scope>
    <source>
        <strain evidence="4">HHB-11173 SS5</strain>
    </source>
</reference>
<dbReference type="EMBL" id="JH687551">
    <property type="protein sequence ID" value="EIN05139.1"/>
    <property type="molecule type" value="Genomic_DNA"/>
</dbReference>
<dbReference type="InterPro" id="IPR011009">
    <property type="entry name" value="Kinase-like_dom_sf"/>
</dbReference>
<dbReference type="PROSITE" id="PS00109">
    <property type="entry name" value="PROTEIN_KINASE_TYR"/>
    <property type="match status" value="1"/>
</dbReference>
<dbReference type="HOGENOM" id="CLU_601500_0_0_1"/>
<dbReference type="InterPro" id="IPR008266">
    <property type="entry name" value="Tyr_kinase_AS"/>
</dbReference>
<dbReference type="Pfam" id="PF17667">
    <property type="entry name" value="Pkinase_fungal"/>
    <property type="match status" value="1"/>
</dbReference>
<dbReference type="GeneID" id="18879912"/>
<name>R7S5A8_PUNST</name>
<dbReference type="KEGG" id="psq:PUNSTDRAFT_137821"/>
<feature type="domain" description="Fungal-type protein kinase" evidence="2">
    <location>
        <begin position="2"/>
        <end position="251"/>
    </location>
</feature>
<dbReference type="AlphaFoldDB" id="R7S5A8"/>
<gene>
    <name evidence="3" type="ORF">PUNSTDRAFT_137821</name>
</gene>
<dbReference type="SUPFAM" id="SSF56112">
    <property type="entry name" value="Protein kinase-like (PK-like)"/>
    <property type="match status" value="1"/>
</dbReference>
<dbReference type="InterPro" id="IPR040976">
    <property type="entry name" value="Pkinase_fungal"/>
</dbReference>
<protein>
    <recommendedName>
        <fullName evidence="2">Fungal-type protein kinase domain-containing protein</fullName>
    </recommendedName>
</protein>
<keyword evidence="4" id="KW-1185">Reference proteome</keyword>